<keyword evidence="2" id="KW-0238">DNA-binding</keyword>
<reference evidence="6" key="2">
    <citation type="submission" date="2023-01" db="EMBL/GenBank/DDBJ databases">
        <authorList>
            <person name="Petersen C."/>
        </authorList>
    </citation>
    <scope>NUCLEOTIDE SEQUENCE</scope>
    <source>
        <strain evidence="6">IBT 17514</strain>
    </source>
</reference>
<dbReference type="PROSITE" id="PS00463">
    <property type="entry name" value="ZN2_CY6_FUNGAL_1"/>
    <property type="match status" value="1"/>
</dbReference>
<dbReference type="GO" id="GO:0003677">
    <property type="term" value="F:DNA binding"/>
    <property type="evidence" value="ECO:0007669"/>
    <property type="project" value="UniProtKB-KW"/>
</dbReference>
<keyword evidence="7" id="KW-1185">Reference proteome</keyword>
<gene>
    <name evidence="6" type="ORF">N7493_006456</name>
</gene>
<dbReference type="Pfam" id="PF11951">
    <property type="entry name" value="Fungal_trans_2"/>
    <property type="match status" value="1"/>
</dbReference>
<sequence>MADSGRAIRPAVTRRKHLKSRKGCLQCKKRKIKCDENGSVSCAQCVKSRYTCSFAPPQAVDSTFSMNGVLDMELLHNFTSMTAASLTDYPEIQRFFSFEFVQLALKNDYLLHCVLSLSAFHIVYNHRNEKPLTECNVGESADKYLMAAHCHYDNALKGFRCSLSHLNSDSCHALFGCAFLLFIVSLSRPSEIFHKAAQPGSSVDVGLWLDLQISEWIILTKGLPSIVQHEELLATLRAGPLAPIMTLRDHVSTSEKTDPSMNHTLFHLQSLSEAIREKSSDSRVVEICHASIQTLRDVLIEVSLSQDVALSFLWPMRVHPDYLVLLGERRPEAMLVFAYHCVLLHQMSARWFTQDWPESMLESMKYTLDDAWMPLLKWPLDAVLNDRQNMTPGSAYNGI</sequence>
<evidence type="ECO:0000259" key="5">
    <source>
        <dbReference type="PROSITE" id="PS50048"/>
    </source>
</evidence>
<evidence type="ECO:0000313" key="6">
    <source>
        <dbReference type="EMBL" id="KAJ5724728.1"/>
    </source>
</evidence>
<protein>
    <recommendedName>
        <fullName evidence="5">Zn(2)-C6 fungal-type domain-containing protein</fullName>
    </recommendedName>
</protein>
<dbReference type="GO" id="GO:0008270">
    <property type="term" value="F:zinc ion binding"/>
    <property type="evidence" value="ECO:0007669"/>
    <property type="project" value="InterPro"/>
</dbReference>
<dbReference type="PROSITE" id="PS50048">
    <property type="entry name" value="ZN2_CY6_FUNGAL_2"/>
    <property type="match status" value="1"/>
</dbReference>
<keyword evidence="1" id="KW-0805">Transcription regulation</keyword>
<dbReference type="InterPro" id="IPR021858">
    <property type="entry name" value="Fun_TF"/>
</dbReference>
<dbReference type="Proteomes" id="UP001215712">
    <property type="component" value="Unassembled WGS sequence"/>
</dbReference>
<dbReference type="Pfam" id="PF00172">
    <property type="entry name" value="Zn_clus"/>
    <property type="match status" value="1"/>
</dbReference>
<evidence type="ECO:0000256" key="2">
    <source>
        <dbReference type="ARBA" id="ARBA00023125"/>
    </source>
</evidence>
<proteinExistence type="predicted"/>
<organism evidence="6 7">
    <name type="scientific">Penicillium malachiteum</name>
    <dbReference type="NCBI Taxonomy" id="1324776"/>
    <lineage>
        <taxon>Eukaryota</taxon>
        <taxon>Fungi</taxon>
        <taxon>Dikarya</taxon>
        <taxon>Ascomycota</taxon>
        <taxon>Pezizomycotina</taxon>
        <taxon>Eurotiomycetes</taxon>
        <taxon>Eurotiomycetidae</taxon>
        <taxon>Eurotiales</taxon>
        <taxon>Aspergillaceae</taxon>
        <taxon>Penicillium</taxon>
    </lineage>
</organism>
<reference evidence="6" key="1">
    <citation type="journal article" date="2023" name="IMA Fungus">
        <title>Comparative genomic study of the Penicillium genus elucidates a diverse pangenome and 15 lateral gene transfer events.</title>
        <authorList>
            <person name="Petersen C."/>
            <person name="Sorensen T."/>
            <person name="Nielsen M.R."/>
            <person name="Sondergaard T.E."/>
            <person name="Sorensen J.L."/>
            <person name="Fitzpatrick D.A."/>
            <person name="Frisvad J.C."/>
            <person name="Nielsen K.L."/>
        </authorList>
    </citation>
    <scope>NUCLEOTIDE SEQUENCE</scope>
    <source>
        <strain evidence="6">IBT 17514</strain>
    </source>
</reference>
<keyword evidence="3" id="KW-0804">Transcription</keyword>
<dbReference type="CDD" id="cd00067">
    <property type="entry name" value="GAL4"/>
    <property type="match status" value="1"/>
</dbReference>
<evidence type="ECO:0000256" key="3">
    <source>
        <dbReference type="ARBA" id="ARBA00023163"/>
    </source>
</evidence>
<keyword evidence="4" id="KW-0539">Nucleus</keyword>
<dbReference type="InterPro" id="IPR053157">
    <property type="entry name" value="Sterol_Uptake_Regulator"/>
</dbReference>
<evidence type="ECO:0000256" key="4">
    <source>
        <dbReference type="ARBA" id="ARBA00023242"/>
    </source>
</evidence>
<dbReference type="PANTHER" id="PTHR47784">
    <property type="entry name" value="STEROL UPTAKE CONTROL PROTEIN 2"/>
    <property type="match status" value="1"/>
</dbReference>
<dbReference type="PANTHER" id="PTHR47784:SF5">
    <property type="entry name" value="STEROL UPTAKE CONTROL PROTEIN 2"/>
    <property type="match status" value="1"/>
</dbReference>
<dbReference type="GO" id="GO:0001228">
    <property type="term" value="F:DNA-binding transcription activator activity, RNA polymerase II-specific"/>
    <property type="evidence" value="ECO:0007669"/>
    <property type="project" value="TreeGrafter"/>
</dbReference>
<dbReference type="Gene3D" id="4.10.240.10">
    <property type="entry name" value="Zn(2)-C6 fungal-type DNA-binding domain"/>
    <property type="match status" value="1"/>
</dbReference>
<name>A0AAD6MVL2_9EURO</name>
<dbReference type="InterPro" id="IPR001138">
    <property type="entry name" value="Zn2Cys6_DnaBD"/>
</dbReference>
<dbReference type="EMBL" id="JAQJAN010000008">
    <property type="protein sequence ID" value="KAJ5724728.1"/>
    <property type="molecule type" value="Genomic_DNA"/>
</dbReference>
<comment type="caution">
    <text evidence="6">The sequence shown here is derived from an EMBL/GenBank/DDBJ whole genome shotgun (WGS) entry which is preliminary data.</text>
</comment>
<evidence type="ECO:0000313" key="7">
    <source>
        <dbReference type="Proteomes" id="UP001215712"/>
    </source>
</evidence>
<dbReference type="AlphaFoldDB" id="A0AAD6MVL2"/>
<dbReference type="InterPro" id="IPR036864">
    <property type="entry name" value="Zn2-C6_fun-type_DNA-bd_sf"/>
</dbReference>
<dbReference type="SMART" id="SM00066">
    <property type="entry name" value="GAL4"/>
    <property type="match status" value="1"/>
</dbReference>
<accession>A0AAD6MVL2</accession>
<evidence type="ECO:0000256" key="1">
    <source>
        <dbReference type="ARBA" id="ARBA00023015"/>
    </source>
</evidence>
<feature type="domain" description="Zn(2)-C6 fungal-type" evidence="5">
    <location>
        <begin position="23"/>
        <end position="54"/>
    </location>
</feature>
<dbReference type="SUPFAM" id="SSF57701">
    <property type="entry name" value="Zn2/Cys6 DNA-binding domain"/>
    <property type="match status" value="1"/>
</dbReference>